<dbReference type="InterPro" id="IPR039418">
    <property type="entry name" value="LexA-like"/>
</dbReference>
<dbReference type="OrthoDB" id="9788236at2"/>
<dbReference type="Gene3D" id="2.10.109.10">
    <property type="entry name" value="Umud Fragment, subunit A"/>
    <property type="match status" value="1"/>
</dbReference>
<dbReference type="PANTHER" id="PTHR40661:SF3">
    <property type="entry name" value="FELS-1 PROPHAGE TRANSCRIPTIONAL REGULATOR"/>
    <property type="match status" value="1"/>
</dbReference>
<dbReference type="GO" id="GO:0003677">
    <property type="term" value="F:DNA binding"/>
    <property type="evidence" value="ECO:0007669"/>
    <property type="project" value="UniProtKB-KW"/>
</dbReference>
<comment type="caution">
    <text evidence="5">The sequence shown here is derived from an EMBL/GenBank/DDBJ whole genome shotgun (WGS) entry which is preliminary data.</text>
</comment>
<keyword evidence="2" id="KW-0238">DNA-binding</keyword>
<evidence type="ECO:0000256" key="1">
    <source>
        <dbReference type="ARBA" id="ARBA00023015"/>
    </source>
</evidence>
<dbReference type="InterPro" id="IPR036286">
    <property type="entry name" value="LexA/Signal_pep-like_sf"/>
</dbReference>
<accession>A0A843YNI7</accession>
<evidence type="ECO:0000256" key="2">
    <source>
        <dbReference type="ARBA" id="ARBA00023125"/>
    </source>
</evidence>
<dbReference type="Gene3D" id="1.10.260.40">
    <property type="entry name" value="lambda repressor-like DNA-binding domains"/>
    <property type="match status" value="1"/>
</dbReference>
<dbReference type="InterPro" id="IPR015927">
    <property type="entry name" value="Peptidase_S24_S26A/B/C"/>
</dbReference>
<proteinExistence type="predicted"/>
<evidence type="ECO:0000313" key="6">
    <source>
        <dbReference type="Proteomes" id="UP000451565"/>
    </source>
</evidence>
<gene>
    <name evidence="5" type="ORF">GEV47_07525</name>
</gene>
<dbReference type="Proteomes" id="UP000451565">
    <property type="component" value="Unassembled WGS sequence"/>
</dbReference>
<dbReference type="EMBL" id="WINI01000003">
    <property type="protein sequence ID" value="MQR00530.1"/>
    <property type="molecule type" value="Genomic_DNA"/>
</dbReference>
<organism evidence="5 6">
    <name type="scientific">Glaciimonas soli</name>
    <dbReference type="NCBI Taxonomy" id="2590999"/>
    <lineage>
        <taxon>Bacteria</taxon>
        <taxon>Pseudomonadati</taxon>
        <taxon>Pseudomonadota</taxon>
        <taxon>Betaproteobacteria</taxon>
        <taxon>Burkholderiales</taxon>
        <taxon>Oxalobacteraceae</taxon>
        <taxon>Glaciimonas</taxon>
    </lineage>
</organism>
<dbReference type="SUPFAM" id="SSF51306">
    <property type="entry name" value="LexA/Signal peptidase"/>
    <property type="match status" value="1"/>
</dbReference>
<name>A0A843YNI7_9BURK</name>
<dbReference type="Pfam" id="PF00717">
    <property type="entry name" value="Peptidase_S24"/>
    <property type="match status" value="1"/>
</dbReference>
<dbReference type="PANTHER" id="PTHR40661">
    <property type="match status" value="1"/>
</dbReference>
<keyword evidence="1" id="KW-0805">Transcription regulation</keyword>
<evidence type="ECO:0000259" key="4">
    <source>
        <dbReference type="Pfam" id="PF00717"/>
    </source>
</evidence>
<dbReference type="CDD" id="cd06529">
    <property type="entry name" value="S24_LexA-like"/>
    <property type="match status" value="1"/>
</dbReference>
<dbReference type="RefSeq" id="WP_153234115.1">
    <property type="nucleotide sequence ID" value="NZ_WINI01000003.1"/>
</dbReference>
<dbReference type="AlphaFoldDB" id="A0A843YNI7"/>
<evidence type="ECO:0000256" key="3">
    <source>
        <dbReference type="ARBA" id="ARBA00023163"/>
    </source>
</evidence>
<keyword evidence="3" id="KW-0804">Transcription</keyword>
<keyword evidence="6" id="KW-1185">Reference proteome</keyword>
<protein>
    <recommendedName>
        <fullName evidence="4">Peptidase S24/S26A/S26B/S26C domain-containing protein</fullName>
    </recommendedName>
</protein>
<evidence type="ECO:0000313" key="5">
    <source>
        <dbReference type="EMBL" id="MQR00530.1"/>
    </source>
</evidence>
<dbReference type="InterPro" id="IPR010982">
    <property type="entry name" value="Lambda_DNA-bd_dom_sf"/>
</dbReference>
<sequence length="249" mass="27759">MKIWTTEEEAAKLKDRFAGINRAAFARNYSLKGGQSIIYQHINALRPISLEAALIYARGFSCNLEDISPRLALETRGAAAHIAQLPNRLLQKVAEYNDISEFDEASVLIRSAAGLIAGGTTRPESEHHQNMHAVRLSRSWLRAHLPTITDIDNLALLPASGNAMSPTWHDGDVLMIDRGIREIAHDAVYVISRNNTTFIKRVHRRLQDGALVVKSDNPLFGPDDVVDSNDHEQLEILGRIVWVWSGKKV</sequence>
<feature type="domain" description="Peptidase S24/S26A/S26B/S26C" evidence="4">
    <location>
        <begin position="116"/>
        <end position="241"/>
    </location>
</feature>
<reference evidence="5 6" key="1">
    <citation type="submission" date="2019-10" db="EMBL/GenBank/DDBJ databases">
        <title>Glaciimonas soli sp. nov., a psychrophilic bacterium isolated from the forest soil of a high elevation mountain in Taiwan.</title>
        <authorList>
            <person name="Wang L.-T."/>
            <person name="Shieh W.Y."/>
        </authorList>
    </citation>
    <scope>NUCLEOTIDE SEQUENCE [LARGE SCALE GENOMIC DNA]</scope>
    <source>
        <strain evidence="5 6">GS1</strain>
    </source>
</reference>